<dbReference type="RefSeq" id="XP_062643904.1">
    <property type="nucleotide sequence ID" value="XM_062794916.1"/>
</dbReference>
<dbReference type="Pfam" id="PF04082">
    <property type="entry name" value="Fungal_trans"/>
    <property type="match status" value="1"/>
</dbReference>
<dbReference type="InterPro" id="IPR007219">
    <property type="entry name" value="XnlR_reg_dom"/>
</dbReference>
<evidence type="ECO:0000256" key="1">
    <source>
        <dbReference type="ARBA" id="ARBA00004123"/>
    </source>
</evidence>
<reference evidence="6" key="2">
    <citation type="submission" date="2023-05" db="EMBL/GenBank/DDBJ databases">
        <authorList>
            <consortium name="Lawrence Berkeley National Laboratory"/>
            <person name="Steindorff A."/>
            <person name="Hensen N."/>
            <person name="Bonometti L."/>
            <person name="Westerberg I."/>
            <person name="Brannstrom I.O."/>
            <person name="Guillou S."/>
            <person name="Cros-Aarteil S."/>
            <person name="Calhoun S."/>
            <person name="Haridas S."/>
            <person name="Kuo A."/>
            <person name="Mondo S."/>
            <person name="Pangilinan J."/>
            <person name="Riley R."/>
            <person name="Labutti K."/>
            <person name="Andreopoulos B."/>
            <person name="Lipzen A."/>
            <person name="Chen C."/>
            <person name="Yanf M."/>
            <person name="Daum C."/>
            <person name="Ng V."/>
            <person name="Clum A."/>
            <person name="Ohm R."/>
            <person name="Martin F."/>
            <person name="Silar P."/>
            <person name="Natvig D."/>
            <person name="Lalanne C."/>
            <person name="Gautier V."/>
            <person name="Ament-Velasquez S.L."/>
            <person name="Kruys A."/>
            <person name="Hutchinson M.I."/>
            <person name="Powell A.J."/>
            <person name="Barry K."/>
            <person name="Miller A.N."/>
            <person name="Grigoriev I.V."/>
            <person name="Debuchy R."/>
            <person name="Gladieux P."/>
            <person name="Thoren M.H."/>
            <person name="Johannesson H."/>
        </authorList>
    </citation>
    <scope>NUCLEOTIDE SEQUENCE</scope>
    <source>
        <strain evidence="6">CBS 731.68</strain>
    </source>
</reference>
<reference evidence="6" key="1">
    <citation type="journal article" date="2023" name="Mol. Phylogenet. Evol.">
        <title>Genome-scale phylogeny and comparative genomics of the fungal order Sordariales.</title>
        <authorList>
            <person name="Hensen N."/>
            <person name="Bonometti L."/>
            <person name="Westerberg I."/>
            <person name="Brannstrom I.O."/>
            <person name="Guillou S."/>
            <person name="Cros-Aarteil S."/>
            <person name="Calhoun S."/>
            <person name="Haridas S."/>
            <person name="Kuo A."/>
            <person name="Mondo S."/>
            <person name="Pangilinan J."/>
            <person name="Riley R."/>
            <person name="LaButti K."/>
            <person name="Andreopoulos B."/>
            <person name="Lipzen A."/>
            <person name="Chen C."/>
            <person name="Yan M."/>
            <person name="Daum C."/>
            <person name="Ng V."/>
            <person name="Clum A."/>
            <person name="Steindorff A."/>
            <person name="Ohm R.A."/>
            <person name="Martin F."/>
            <person name="Silar P."/>
            <person name="Natvig D.O."/>
            <person name="Lalanne C."/>
            <person name="Gautier V."/>
            <person name="Ament-Velasquez S.L."/>
            <person name="Kruys A."/>
            <person name="Hutchinson M.I."/>
            <person name="Powell A.J."/>
            <person name="Barry K."/>
            <person name="Miller A.N."/>
            <person name="Grigoriev I.V."/>
            <person name="Debuchy R."/>
            <person name="Gladieux P."/>
            <person name="Hiltunen Thoren M."/>
            <person name="Johannesson H."/>
        </authorList>
    </citation>
    <scope>NUCLEOTIDE SEQUENCE</scope>
    <source>
        <strain evidence="6">CBS 731.68</strain>
    </source>
</reference>
<dbReference type="CDD" id="cd12148">
    <property type="entry name" value="fungal_TF_MHR"/>
    <property type="match status" value="1"/>
</dbReference>
<dbReference type="InterPro" id="IPR001138">
    <property type="entry name" value="Zn2Cys6_DnaBD"/>
</dbReference>
<feature type="region of interest" description="Disordered" evidence="4">
    <location>
        <begin position="366"/>
        <end position="395"/>
    </location>
</feature>
<dbReference type="GO" id="GO:0005634">
    <property type="term" value="C:nucleus"/>
    <property type="evidence" value="ECO:0007669"/>
    <property type="project" value="UniProtKB-SubCell"/>
</dbReference>
<dbReference type="PANTHER" id="PTHR31001:SF74">
    <property type="entry name" value="ZN(II)2CYS6 TRANSCRIPTION FACTOR (EUROFUNG)"/>
    <property type="match status" value="1"/>
</dbReference>
<dbReference type="Pfam" id="PF00172">
    <property type="entry name" value="Zn_clus"/>
    <property type="match status" value="1"/>
</dbReference>
<dbReference type="GeneID" id="87831685"/>
<dbReference type="PROSITE" id="PS50048">
    <property type="entry name" value="ZN2_CY6_FUNGAL_2"/>
    <property type="match status" value="1"/>
</dbReference>
<dbReference type="CDD" id="cd00067">
    <property type="entry name" value="GAL4"/>
    <property type="match status" value="1"/>
</dbReference>
<keyword evidence="2" id="KW-0479">Metal-binding</keyword>
<dbReference type="GO" id="GO:0003677">
    <property type="term" value="F:DNA binding"/>
    <property type="evidence" value="ECO:0007669"/>
    <property type="project" value="InterPro"/>
</dbReference>
<dbReference type="AlphaFoldDB" id="A0AAN6TSZ7"/>
<proteinExistence type="predicted"/>
<dbReference type="PANTHER" id="PTHR31001">
    <property type="entry name" value="UNCHARACTERIZED TRANSCRIPTIONAL REGULATORY PROTEIN"/>
    <property type="match status" value="1"/>
</dbReference>
<dbReference type="GO" id="GO:0000981">
    <property type="term" value="F:DNA-binding transcription factor activity, RNA polymerase II-specific"/>
    <property type="evidence" value="ECO:0007669"/>
    <property type="project" value="InterPro"/>
</dbReference>
<dbReference type="GO" id="GO:0006351">
    <property type="term" value="P:DNA-templated transcription"/>
    <property type="evidence" value="ECO:0007669"/>
    <property type="project" value="InterPro"/>
</dbReference>
<feature type="region of interest" description="Disordered" evidence="4">
    <location>
        <begin position="1"/>
        <end position="62"/>
    </location>
</feature>
<dbReference type="PROSITE" id="PS00463">
    <property type="entry name" value="ZN2_CY6_FUNGAL_1"/>
    <property type="match status" value="1"/>
</dbReference>
<accession>A0AAN6TSZ7</accession>
<evidence type="ECO:0000256" key="4">
    <source>
        <dbReference type="SAM" id="MobiDB-lite"/>
    </source>
</evidence>
<dbReference type="InterPro" id="IPR050613">
    <property type="entry name" value="Sec_Metabolite_Reg"/>
</dbReference>
<evidence type="ECO:0000259" key="5">
    <source>
        <dbReference type="PROSITE" id="PS50048"/>
    </source>
</evidence>
<evidence type="ECO:0000313" key="6">
    <source>
        <dbReference type="EMBL" id="KAK4120132.1"/>
    </source>
</evidence>
<sequence length="694" mass="78327">MLALRGSDFRFHNPPEESKTRKPADTVNERDYRHRLERGQADSASGNGSSFRHDPNRRREKRQLSCNLCRRRKLRCDRQQPCSNCSLRQLTCSYPEQSVTASLPSKKAAMHDRIIQLESLVMSLVPGSKSRAMHCTGEQGNGQHDLADPRHSDRHHFTHHLEEEEQFQATQDDHGLVGTHESDRALDAPPSRTLLLYAPHWPISRQEILASLPPKGAVDRYVSRYFNRLDLVYCHVPIAWLGLLFSMICLALLASDVSDTARGDPEHRSLQIRLYRERTSGPYVLETLVHYIYIELNLRGDADKDIWALFALEVNLALRMGYHRDPRHFPGITPLQGEMRRRLWATVLQGDILVSSQMGMPRMISDSKWDTEEPRNLTDADLDESTTDLPPSRPETELTPALGIIARRRMFVALGAVADLTAAVQPCSYAEVVRIDGVLREAAASIPPPLKPKLLTMSVTDPPEVMMSRLFIEHLYFLGQMKLHRRFLYAPLSPHDKDVFAYSRTSCLDACLGALRIHSILDEETCPGGQLHMMRWRMSSIMNHTFLTATMILCSMLHRGRTLEREDEILEALRKARSIWLRASPNSREARKAAETVNLVMAKVRAGHSTQQDRYRGVVENTTHLTTRSDLGSEFGSAPDKDVGGAALQALNMLVAENSSLGDGVFDPDSFVVPDLLETFMPADSQAQTFSSMI</sequence>
<dbReference type="SMART" id="SM00906">
    <property type="entry name" value="Fungal_trans"/>
    <property type="match status" value="1"/>
</dbReference>
<feature type="compositionally biased region" description="Basic and acidic residues" evidence="4">
    <location>
        <begin position="366"/>
        <end position="378"/>
    </location>
</feature>
<name>A0AAN6TSZ7_9PEZI</name>
<organism evidence="6 7">
    <name type="scientific">Parathielavia appendiculata</name>
    <dbReference type="NCBI Taxonomy" id="2587402"/>
    <lineage>
        <taxon>Eukaryota</taxon>
        <taxon>Fungi</taxon>
        <taxon>Dikarya</taxon>
        <taxon>Ascomycota</taxon>
        <taxon>Pezizomycotina</taxon>
        <taxon>Sordariomycetes</taxon>
        <taxon>Sordariomycetidae</taxon>
        <taxon>Sordariales</taxon>
        <taxon>Chaetomiaceae</taxon>
        <taxon>Parathielavia</taxon>
    </lineage>
</organism>
<keyword evidence="3" id="KW-0539">Nucleus</keyword>
<feature type="domain" description="Zn(2)-C6 fungal-type" evidence="5">
    <location>
        <begin position="65"/>
        <end position="94"/>
    </location>
</feature>
<dbReference type="GO" id="GO:0008270">
    <property type="term" value="F:zinc ion binding"/>
    <property type="evidence" value="ECO:0007669"/>
    <property type="project" value="InterPro"/>
</dbReference>
<evidence type="ECO:0000256" key="3">
    <source>
        <dbReference type="ARBA" id="ARBA00023242"/>
    </source>
</evidence>
<feature type="compositionally biased region" description="Basic and acidic residues" evidence="4">
    <location>
        <begin position="7"/>
        <end position="40"/>
    </location>
</feature>
<keyword evidence="7" id="KW-1185">Reference proteome</keyword>
<comment type="subcellular location">
    <subcellularLocation>
        <location evidence="1">Nucleus</location>
    </subcellularLocation>
</comment>
<dbReference type="EMBL" id="MU853241">
    <property type="protein sequence ID" value="KAK4120132.1"/>
    <property type="molecule type" value="Genomic_DNA"/>
</dbReference>
<dbReference type="SUPFAM" id="SSF57701">
    <property type="entry name" value="Zn2/Cys6 DNA-binding domain"/>
    <property type="match status" value="1"/>
</dbReference>
<protein>
    <recommendedName>
        <fullName evidence="5">Zn(2)-C6 fungal-type domain-containing protein</fullName>
    </recommendedName>
</protein>
<dbReference type="Proteomes" id="UP001302602">
    <property type="component" value="Unassembled WGS sequence"/>
</dbReference>
<dbReference type="SMART" id="SM00066">
    <property type="entry name" value="GAL4"/>
    <property type="match status" value="1"/>
</dbReference>
<gene>
    <name evidence="6" type="ORF">N657DRAFT_658669</name>
</gene>
<evidence type="ECO:0000313" key="7">
    <source>
        <dbReference type="Proteomes" id="UP001302602"/>
    </source>
</evidence>
<dbReference type="InterPro" id="IPR036864">
    <property type="entry name" value="Zn2-C6_fun-type_DNA-bd_sf"/>
</dbReference>
<comment type="caution">
    <text evidence="6">The sequence shown here is derived from an EMBL/GenBank/DDBJ whole genome shotgun (WGS) entry which is preliminary data.</text>
</comment>
<dbReference type="Gene3D" id="4.10.240.10">
    <property type="entry name" value="Zn(2)-C6 fungal-type DNA-binding domain"/>
    <property type="match status" value="1"/>
</dbReference>
<evidence type="ECO:0000256" key="2">
    <source>
        <dbReference type="ARBA" id="ARBA00022723"/>
    </source>
</evidence>